<dbReference type="Proteomes" id="UP000236291">
    <property type="component" value="Unassembled WGS sequence"/>
</dbReference>
<dbReference type="OrthoDB" id="1337106at2759"/>
<dbReference type="PANTHER" id="PTHR33127">
    <property type="entry name" value="TRANSMEMBRANE PROTEIN"/>
    <property type="match status" value="1"/>
</dbReference>
<dbReference type="ExpressionAtlas" id="A0A2K3PPT3">
    <property type="expression patterns" value="baseline"/>
</dbReference>
<evidence type="ECO:0000313" key="2">
    <source>
        <dbReference type="EMBL" id="PNY17285.1"/>
    </source>
</evidence>
<dbReference type="PANTHER" id="PTHR33127:SF5">
    <property type="entry name" value="TRANSMEMBRANE PROTEIN"/>
    <property type="match status" value="1"/>
</dbReference>
<dbReference type="InterPro" id="IPR005174">
    <property type="entry name" value="KIB1-4_b-propeller"/>
</dbReference>
<evidence type="ECO:0000313" key="3">
    <source>
        <dbReference type="Proteomes" id="UP000236291"/>
    </source>
</evidence>
<reference evidence="2 3" key="2">
    <citation type="journal article" date="2017" name="Front. Plant Sci.">
        <title>Gene Classification and Mining of Molecular Markers Useful in Red Clover (Trifolium pratense) Breeding.</title>
        <authorList>
            <person name="Istvanek J."/>
            <person name="Dluhosova J."/>
            <person name="Dluhos P."/>
            <person name="Patkova L."/>
            <person name="Nedelnik J."/>
            <person name="Repkova J."/>
        </authorList>
    </citation>
    <scope>NUCLEOTIDE SEQUENCE [LARGE SCALE GENOMIC DNA]</scope>
    <source>
        <strain evidence="3">cv. Tatra</strain>
        <tissue evidence="2">Young leaves</tissue>
    </source>
</reference>
<proteinExistence type="predicted"/>
<comment type="caution">
    <text evidence="2">The sequence shown here is derived from an EMBL/GenBank/DDBJ whole genome shotgun (WGS) entry which is preliminary data.</text>
</comment>
<dbReference type="AlphaFoldDB" id="A0A2K3PPT3"/>
<feature type="domain" description="KIB1-4 beta-propeller" evidence="1">
    <location>
        <begin position="491"/>
        <end position="718"/>
    </location>
</feature>
<organism evidence="2 3">
    <name type="scientific">Trifolium pratense</name>
    <name type="common">Red clover</name>
    <dbReference type="NCBI Taxonomy" id="57577"/>
    <lineage>
        <taxon>Eukaryota</taxon>
        <taxon>Viridiplantae</taxon>
        <taxon>Streptophyta</taxon>
        <taxon>Embryophyta</taxon>
        <taxon>Tracheophyta</taxon>
        <taxon>Spermatophyta</taxon>
        <taxon>Magnoliopsida</taxon>
        <taxon>eudicotyledons</taxon>
        <taxon>Gunneridae</taxon>
        <taxon>Pentapetalae</taxon>
        <taxon>rosids</taxon>
        <taxon>fabids</taxon>
        <taxon>Fabales</taxon>
        <taxon>Fabaceae</taxon>
        <taxon>Papilionoideae</taxon>
        <taxon>50 kb inversion clade</taxon>
        <taxon>NPAAA clade</taxon>
        <taxon>Hologalegina</taxon>
        <taxon>IRL clade</taxon>
        <taxon>Trifolieae</taxon>
        <taxon>Trifolium</taxon>
    </lineage>
</organism>
<evidence type="ECO:0000259" key="1">
    <source>
        <dbReference type="Pfam" id="PF03478"/>
    </source>
</evidence>
<accession>A0A2K3PPT3</accession>
<dbReference type="EMBL" id="ASHM01009234">
    <property type="protein sequence ID" value="PNY17285.1"/>
    <property type="molecule type" value="Genomic_DNA"/>
</dbReference>
<sequence length="761" mass="87484">MTRVHMEEEGRAEQICLPPQPSPYPWLLYFNDSEEGENKNQTFRSILDPTRTYSTSIPELMGAAVKVWTIQHGWCLLENLVISYSITDHHRNLFLWSPSNFKKIELPHLKLSNNITIGYCIFSSSPTATDQVCSIFLFAINTTIIFYCQLGDEQWTEVDCHDDLLVDPALKNGTSFTNPVHCNGSLYATLWGTTNTVLVEIQKHELRCLQIKSTGVSLPKCLTSFPEYGLHQITHWFGSNHQLFRIIILLNLDKVIRVVVHKYDFSLRMWEKVESIKDKVFFISVSDPKSNYVGSSSHFVCQAINSETEGGRIYFALKDNNFVYIYNIEDNSLMISPNFSNLPKSRSCWLWYMPEPTCVRSTDILKKEVISEYGGAIHLRETEDRATHFDSSTLPLDLVEAIVKCLNVHFDSYTLPLDVVKAIAKGLNVFDYLHLRAINRHFRREAPPLVEIEWRSRFDDLSTIPLFVLSYKDNVFTFVHPKQGLKYKYTINFPPQPQVNTDDEIICYSKDGWLLLALRHSSFFFNPFTKQVIPLAHGSNATVFTHCVGFSHPPTSSKCATVECMGILSFLTFLGGERIPSIYEGDDFDKFPLYDRSPVFFNGSFYYLSVEGKLGVIQVRQHAGNGIGLIWKELEEPQAPLTNYFNSFLVECDGNLLSVFEVEGQFQNWVHVFKLNEPTMTWIKVESLENHMLFVCSSASFSTAATIPGMENKIYFPRLYGQNIVFYSLETNNYHTFENEVLNFNHVREQLNSSWIQPRCH</sequence>
<protein>
    <submittedName>
        <fullName evidence="2">F-box protein</fullName>
    </submittedName>
</protein>
<dbReference type="Pfam" id="PF03478">
    <property type="entry name" value="Beta-prop_KIB1-4"/>
    <property type="match status" value="2"/>
</dbReference>
<feature type="domain" description="KIB1-4 beta-propeller" evidence="1">
    <location>
        <begin position="50"/>
        <end position="325"/>
    </location>
</feature>
<gene>
    <name evidence="2" type="ORF">L195_g014025</name>
</gene>
<reference evidence="2 3" key="1">
    <citation type="journal article" date="2014" name="Am. J. Bot.">
        <title>Genome assembly and annotation for red clover (Trifolium pratense; Fabaceae).</title>
        <authorList>
            <person name="Istvanek J."/>
            <person name="Jaros M."/>
            <person name="Krenek A."/>
            <person name="Repkova J."/>
        </authorList>
    </citation>
    <scope>NUCLEOTIDE SEQUENCE [LARGE SCALE GENOMIC DNA]</scope>
    <source>
        <strain evidence="3">cv. Tatra</strain>
        <tissue evidence="2">Young leaves</tissue>
    </source>
</reference>
<dbReference type="STRING" id="57577.A0A2K3PPT3"/>
<name>A0A2K3PPT3_TRIPR</name>